<evidence type="ECO:0000256" key="7">
    <source>
        <dbReference type="SAM" id="SignalP"/>
    </source>
</evidence>
<dbReference type="InterPro" id="IPR036396">
    <property type="entry name" value="Cyt_P450_sf"/>
</dbReference>
<dbReference type="EMBL" id="ML977341">
    <property type="protein sequence ID" value="KAF2109693.1"/>
    <property type="molecule type" value="Genomic_DNA"/>
</dbReference>
<feature type="region of interest" description="Disordered" evidence="6">
    <location>
        <begin position="597"/>
        <end position="617"/>
    </location>
</feature>
<dbReference type="GO" id="GO:0005506">
    <property type="term" value="F:iron ion binding"/>
    <property type="evidence" value="ECO:0007669"/>
    <property type="project" value="InterPro"/>
</dbReference>
<dbReference type="Proteomes" id="UP000799770">
    <property type="component" value="Unassembled WGS sequence"/>
</dbReference>
<keyword evidence="2 5" id="KW-0479">Metal-binding</keyword>
<dbReference type="InterPro" id="IPR001128">
    <property type="entry name" value="Cyt_P450"/>
</dbReference>
<dbReference type="InterPro" id="IPR002401">
    <property type="entry name" value="Cyt_P450_E_grp-I"/>
</dbReference>
<dbReference type="OrthoDB" id="1103324at2759"/>
<dbReference type="Gene3D" id="1.10.630.10">
    <property type="entry name" value="Cytochrome P450"/>
    <property type="match status" value="1"/>
</dbReference>
<keyword evidence="9" id="KW-1185">Reference proteome</keyword>
<dbReference type="InterPro" id="IPR050364">
    <property type="entry name" value="Cytochrome_P450_fung"/>
</dbReference>
<accession>A0A6A5YRU6</accession>
<evidence type="ECO:0000256" key="3">
    <source>
        <dbReference type="ARBA" id="ARBA00023002"/>
    </source>
</evidence>
<keyword evidence="4 5" id="KW-0408">Iron</keyword>
<dbReference type="GO" id="GO:0016705">
    <property type="term" value="F:oxidoreductase activity, acting on paired donors, with incorporation or reduction of molecular oxygen"/>
    <property type="evidence" value="ECO:0007669"/>
    <property type="project" value="InterPro"/>
</dbReference>
<keyword evidence="3" id="KW-0560">Oxidoreductase</keyword>
<evidence type="ECO:0000313" key="9">
    <source>
        <dbReference type="Proteomes" id="UP000799770"/>
    </source>
</evidence>
<dbReference type="AlphaFoldDB" id="A0A6A5YRU6"/>
<keyword evidence="7" id="KW-0732">Signal</keyword>
<organism evidence="8 9">
    <name type="scientific">Lophiotrema nucula</name>
    <dbReference type="NCBI Taxonomy" id="690887"/>
    <lineage>
        <taxon>Eukaryota</taxon>
        <taxon>Fungi</taxon>
        <taxon>Dikarya</taxon>
        <taxon>Ascomycota</taxon>
        <taxon>Pezizomycotina</taxon>
        <taxon>Dothideomycetes</taxon>
        <taxon>Pleosporomycetidae</taxon>
        <taxon>Pleosporales</taxon>
        <taxon>Lophiotremataceae</taxon>
        <taxon>Lophiotrema</taxon>
    </lineage>
</organism>
<gene>
    <name evidence="8" type="ORF">BDV96DRAFT_651668</name>
</gene>
<keyword evidence="5" id="KW-0349">Heme</keyword>
<feature type="binding site" description="axial binding residue" evidence="5">
    <location>
        <position position="438"/>
    </location>
    <ligand>
        <name>heme</name>
        <dbReference type="ChEBI" id="CHEBI:30413"/>
    </ligand>
    <ligandPart>
        <name>Fe</name>
        <dbReference type="ChEBI" id="CHEBI:18248"/>
    </ligandPart>
</feature>
<comment type="similarity">
    <text evidence="1">Belongs to the cytochrome P450 family.</text>
</comment>
<reference evidence="8" key="1">
    <citation type="journal article" date="2020" name="Stud. Mycol.">
        <title>101 Dothideomycetes genomes: a test case for predicting lifestyles and emergence of pathogens.</title>
        <authorList>
            <person name="Haridas S."/>
            <person name="Albert R."/>
            <person name="Binder M."/>
            <person name="Bloem J."/>
            <person name="Labutti K."/>
            <person name="Salamov A."/>
            <person name="Andreopoulos B."/>
            <person name="Baker S."/>
            <person name="Barry K."/>
            <person name="Bills G."/>
            <person name="Bluhm B."/>
            <person name="Cannon C."/>
            <person name="Castanera R."/>
            <person name="Culley D."/>
            <person name="Daum C."/>
            <person name="Ezra D."/>
            <person name="Gonzalez J."/>
            <person name="Henrissat B."/>
            <person name="Kuo A."/>
            <person name="Liang C."/>
            <person name="Lipzen A."/>
            <person name="Lutzoni F."/>
            <person name="Magnuson J."/>
            <person name="Mondo S."/>
            <person name="Nolan M."/>
            <person name="Ohm R."/>
            <person name="Pangilinan J."/>
            <person name="Park H.-J."/>
            <person name="Ramirez L."/>
            <person name="Alfaro M."/>
            <person name="Sun H."/>
            <person name="Tritt A."/>
            <person name="Yoshinaga Y."/>
            <person name="Zwiers L.-H."/>
            <person name="Turgeon B."/>
            <person name="Goodwin S."/>
            <person name="Spatafora J."/>
            <person name="Crous P."/>
            <person name="Grigoriev I."/>
        </authorList>
    </citation>
    <scope>NUCLEOTIDE SEQUENCE</scope>
    <source>
        <strain evidence="8">CBS 627.86</strain>
    </source>
</reference>
<dbReference type="Pfam" id="PF00067">
    <property type="entry name" value="p450"/>
    <property type="match status" value="1"/>
</dbReference>
<feature type="chain" id="PRO_5025519962" evidence="7">
    <location>
        <begin position="20"/>
        <end position="617"/>
    </location>
</feature>
<dbReference type="PANTHER" id="PTHR46300:SF8">
    <property type="entry name" value="CYTOCHROME P450 2E1"/>
    <property type="match status" value="1"/>
</dbReference>
<dbReference type="PANTHER" id="PTHR46300">
    <property type="entry name" value="P450, PUTATIVE (EUROFUNG)-RELATED-RELATED"/>
    <property type="match status" value="1"/>
</dbReference>
<comment type="cofactor">
    <cofactor evidence="5">
        <name>heme</name>
        <dbReference type="ChEBI" id="CHEBI:30413"/>
    </cofactor>
</comment>
<feature type="signal peptide" evidence="7">
    <location>
        <begin position="1"/>
        <end position="19"/>
    </location>
</feature>
<evidence type="ECO:0000256" key="4">
    <source>
        <dbReference type="ARBA" id="ARBA00023004"/>
    </source>
</evidence>
<dbReference type="SUPFAM" id="SSF48264">
    <property type="entry name" value="Cytochrome P450"/>
    <property type="match status" value="1"/>
</dbReference>
<evidence type="ECO:0000313" key="8">
    <source>
        <dbReference type="EMBL" id="KAF2109693.1"/>
    </source>
</evidence>
<evidence type="ECO:0000256" key="2">
    <source>
        <dbReference type="ARBA" id="ARBA00022723"/>
    </source>
</evidence>
<dbReference type="CDD" id="cd11065">
    <property type="entry name" value="CYP64-like"/>
    <property type="match status" value="1"/>
</dbReference>
<dbReference type="GO" id="GO:0004497">
    <property type="term" value="F:monooxygenase activity"/>
    <property type="evidence" value="ECO:0007669"/>
    <property type="project" value="InterPro"/>
</dbReference>
<name>A0A6A5YRU6_9PLEO</name>
<evidence type="ECO:0000256" key="5">
    <source>
        <dbReference type="PIRSR" id="PIRSR602401-1"/>
    </source>
</evidence>
<sequence>MAALTFLFVVSLLCALTLWKRLTSKSKIPKGLKPLPGPKGYPVVGSVPDVPEKNSFVKFAEWGKEFGPIYNTNLAGSNHVWILSDDIARDLLAKKGAIYSDRPHIPALISDNRTSAQYLPLLSKNDGWTRQRKFANVIMRESENALFHRYPETEAKRMLVELLDDPSRYNHALESFISRVTCRLAWGHSEASDELKQRARELLIGVSPTGALGNKLPFLMSLPDWLVPAKAWERRRAATERKFFEIMQGEVESDLKEKKAPKSWMRTFLENRSKFGFQYELEGAYAVGMHGIAGALTIAAPMQTFCLAMCHYPQYLPMLHEELDRVCGDRLPRAEDRPNLPFLRAIIRECLRWRPPVPTGIPHYLTQDDEYNGYFIPKGTTMHPLEWAIARDPQLFPDPEAFNPLRWVQPEYPTYKEPLTQYPTIINITQFGYGRRVCQGMTVADEDLLIGIGSIAWLFNIDRLPGDVSTPPTEPAVVTDPEVVENLTLGLNEKASLSSEELNAGMEEPKSPTKEDILISKYSYPGTYPASAVKKTETPKPVEEKKVVKIDPTLDFTTLLIAKPLPFQFSLTPRNTERAQKARTVFQEGVERGDYKGSREFWGADQGKNSPLGWGKV</sequence>
<dbReference type="PRINTS" id="PR00463">
    <property type="entry name" value="EP450I"/>
</dbReference>
<proteinExistence type="inferred from homology"/>
<dbReference type="GO" id="GO:0020037">
    <property type="term" value="F:heme binding"/>
    <property type="evidence" value="ECO:0007669"/>
    <property type="project" value="InterPro"/>
</dbReference>
<evidence type="ECO:0000256" key="6">
    <source>
        <dbReference type="SAM" id="MobiDB-lite"/>
    </source>
</evidence>
<evidence type="ECO:0000256" key="1">
    <source>
        <dbReference type="ARBA" id="ARBA00010617"/>
    </source>
</evidence>
<protein>
    <submittedName>
        <fullName evidence="8">Cytochrome P450</fullName>
    </submittedName>
</protein>